<sequence length="77" mass="8694">MAESSTSPDDPEFPIPTMDPFNVFAENWISLACLISTLMSILGVFLWKTRHHTDEESEDSSDNLDEDSKTTKKSAER</sequence>
<evidence type="ECO:0000313" key="4">
    <source>
        <dbReference type="Proteomes" id="UP000298663"/>
    </source>
</evidence>
<dbReference type="AlphaFoldDB" id="A0A4U5MFL0"/>
<gene>
    <name evidence="3" type="ORF">L596_024051</name>
</gene>
<evidence type="ECO:0000256" key="1">
    <source>
        <dbReference type="SAM" id="MobiDB-lite"/>
    </source>
</evidence>
<accession>A0A4U5MFL0</accession>
<evidence type="ECO:0000313" key="3">
    <source>
        <dbReference type="EMBL" id="TKR67994.1"/>
    </source>
</evidence>
<organism evidence="3 4">
    <name type="scientific">Steinernema carpocapsae</name>
    <name type="common">Entomopathogenic nematode</name>
    <dbReference type="NCBI Taxonomy" id="34508"/>
    <lineage>
        <taxon>Eukaryota</taxon>
        <taxon>Metazoa</taxon>
        <taxon>Ecdysozoa</taxon>
        <taxon>Nematoda</taxon>
        <taxon>Chromadorea</taxon>
        <taxon>Rhabditida</taxon>
        <taxon>Tylenchina</taxon>
        <taxon>Panagrolaimomorpha</taxon>
        <taxon>Strongyloidoidea</taxon>
        <taxon>Steinernematidae</taxon>
        <taxon>Steinernema</taxon>
    </lineage>
</organism>
<feature type="region of interest" description="Disordered" evidence="1">
    <location>
        <begin position="52"/>
        <end position="77"/>
    </location>
</feature>
<feature type="compositionally biased region" description="Basic and acidic residues" evidence="1">
    <location>
        <begin position="66"/>
        <end position="77"/>
    </location>
</feature>
<reference evidence="3 4" key="1">
    <citation type="journal article" date="2015" name="Genome Biol.">
        <title>Comparative genomics of Steinernema reveals deeply conserved gene regulatory networks.</title>
        <authorList>
            <person name="Dillman A.R."/>
            <person name="Macchietto M."/>
            <person name="Porter C.F."/>
            <person name="Rogers A."/>
            <person name="Williams B."/>
            <person name="Antoshechkin I."/>
            <person name="Lee M.M."/>
            <person name="Goodwin Z."/>
            <person name="Lu X."/>
            <person name="Lewis E.E."/>
            <person name="Goodrich-Blair H."/>
            <person name="Stock S.P."/>
            <person name="Adams B.J."/>
            <person name="Sternberg P.W."/>
            <person name="Mortazavi A."/>
        </authorList>
    </citation>
    <scope>NUCLEOTIDE SEQUENCE [LARGE SCALE GENOMIC DNA]</scope>
    <source>
        <strain evidence="3 4">ALL</strain>
    </source>
</reference>
<keyword evidence="2" id="KW-0472">Membrane</keyword>
<feature type="transmembrane region" description="Helical" evidence="2">
    <location>
        <begin position="28"/>
        <end position="47"/>
    </location>
</feature>
<evidence type="ECO:0000256" key="2">
    <source>
        <dbReference type="SAM" id="Phobius"/>
    </source>
</evidence>
<keyword evidence="4" id="KW-1185">Reference proteome</keyword>
<dbReference type="EMBL" id="AZBU02000008">
    <property type="protein sequence ID" value="TKR67994.1"/>
    <property type="molecule type" value="Genomic_DNA"/>
</dbReference>
<name>A0A4U5MFL0_STECR</name>
<reference evidence="3 4" key="2">
    <citation type="journal article" date="2019" name="G3 (Bethesda)">
        <title>Hybrid Assembly of the Genome of the Entomopathogenic Nematode Steinernema carpocapsae Identifies the X-Chromosome.</title>
        <authorList>
            <person name="Serra L."/>
            <person name="Macchietto M."/>
            <person name="Macias-Munoz A."/>
            <person name="McGill C.J."/>
            <person name="Rodriguez I.M."/>
            <person name="Rodriguez B."/>
            <person name="Murad R."/>
            <person name="Mortazavi A."/>
        </authorList>
    </citation>
    <scope>NUCLEOTIDE SEQUENCE [LARGE SCALE GENOMIC DNA]</scope>
    <source>
        <strain evidence="3 4">ALL</strain>
    </source>
</reference>
<feature type="compositionally biased region" description="Acidic residues" evidence="1">
    <location>
        <begin position="55"/>
        <end position="65"/>
    </location>
</feature>
<dbReference type="Proteomes" id="UP000298663">
    <property type="component" value="Unassembled WGS sequence"/>
</dbReference>
<keyword evidence="2" id="KW-1133">Transmembrane helix</keyword>
<keyword evidence="2" id="KW-0812">Transmembrane</keyword>
<comment type="caution">
    <text evidence="3">The sequence shown here is derived from an EMBL/GenBank/DDBJ whole genome shotgun (WGS) entry which is preliminary data.</text>
</comment>
<protein>
    <submittedName>
        <fullName evidence="3">Uncharacterized protein</fullName>
    </submittedName>
</protein>
<proteinExistence type="predicted"/>